<reference evidence="1 2" key="1">
    <citation type="journal article" date="2021" name="Int. J. Syst. Evol. Microbiol.">
        <title>Amazonocrinis nigriterrae gen. nov., sp. nov., Atlanticothrix silvestris gen. nov., sp. nov. and Dendronalium phyllosphericum gen. nov., sp. nov., nostocacean cyanobacteria from Brazilian environments.</title>
        <authorList>
            <person name="Alvarenga D.O."/>
            <person name="Andreote A.P.D."/>
            <person name="Branco L.H.Z."/>
            <person name="Delbaje E."/>
            <person name="Cruz R.B."/>
            <person name="Varani A.M."/>
            <person name="Fiore M.F."/>
        </authorList>
    </citation>
    <scope>NUCLEOTIDE SEQUENCE [LARGE SCALE GENOMIC DNA]</scope>
    <source>
        <strain evidence="1 2">CENA369</strain>
    </source>
</reference>
<accession>A0A8J7IA97</accession>
<protein>
    <submittedName>
        <fullName evidence="1">Uncharacterized protein</fullName>
    </submittedName>
</protein>
<evidence type="ECO:0000313" key="2">
    <source>
        <dbReference type="Proteomes" id="UP000662314"/>
    </source>
</evidence>
<dbReference type="Proteomes" id="UP000662314">
    <property type="component" value="Unassembled WGS sequence"/>
</dbReference>
<comment type="caution">
    <text evidence="1">The sequence shown here is derived from an EMBL/GenBank/DDBJ whole genome shotgun (WGS) entry which is preliminary data.</text>
</comment>
<organism evidence="1 2">
    <name type="scientific">Dendronalium phyllosphericum CENA369</name>
    <dbReference type="NCBI Taxonomy" id="1725256"/>
    <lineage>
        <taxon>Bacteria</taxon>
        <taxon>Bacillati</taxon>
        <taxon>Cyanobacteriota</taxon>
        <taxon>Cyanophyceae</taxon>
        <taxon>Nostocales</taxon>
        <taxon>Nostocaceae</taxon>
        <taxon>Dendronalium</taxon>
        <taxon>Dendronalium phyllosphericum</taxon>
    </lineage>
</organism>
<keyword evidence="2" id="KW-1185">Reference proteome</keyword>
<dbReference type="EMBL" id="JAECZA010000247">
    <property type="protein sequence ID" value="MBH8576993.1"/>
    <property type="molecule type" value="Genomic_DNA"/>
</dbReference>
<proteinExistence type="predicted"/>
<sequence length="68" mass="7713">MRRYGDGTARIAIALSKSQTSPNRHRLGLLGFDKNAIARHNLSWAITNLITMPFQGIRPRRFCPADDF</sequence>
<gene>
    <name evidence="1" type="ORF">I8752_29230</name>
</gene>
<dbReference type="AlphaFoldDB" id="A0A8J7IA97"/>
<name>A0A8J7IA97_9NOST</name>
<evidence type="ECO:0000313" key="1">
    <source>
        <dbReference type="EMBL" id="MBH8576993.1"/>
    </source>
</evidence>